<keyword evidence="3" id="KW-1185">Reference proteome</keyword>
<accession>A0A7I8VCQ1</accession>
<proteinExistence type="predicted"/>
<feature type="compositionally biased region" description="Basic and acidic residues" evidence="1">
    <location>
        <begin position="357"/>
        <end position="368"/>
    </location>
</feature>
<feature type="compositionally biased region" description="Basic and acidic residues" evidence="1">
    <location>
        <begin position="467"/>
        <end position="476"/>
    </location>
</feature>
<feature type="region of interest" description="Disordered" evidence="1">
    <location>
        <begin position="412"/>
        <end position="533"/>
    </location>
</feature>
<feature type="region of interest" description="Disordered" evidence="1">
    <location>
        <begin position="638"/>
        <end position="677"/>
    </location>
</feature>
<feature type="compositionally biased region" description="Low complexity" evidence="1">
    <location>
        <begin position="490"/>
        <end position="507"/>
    </location>
</feature>
<evidence type="ECO:0000313" key="3">
    <source>
        <dbReference type="Proteomes" id="UP000549394"/>
    </source>
</evidence>
<feature type="compositionally biased region" description="Polar residues" evidence="1">
    <location>
        <begin position="508"/>
        <end position="525"/>
    </location>
</feature>
<dbReference type="AlphaFoldDB" id="A0A7I8VCQ1"/>
<evidence type="ECO:0000313" key="2">
    <source>
        <dbReference type="EMBL" id="CAD5113417.1"/>
    </source>
</evidence>
<feature type="compositionally biased region" description="Polar residues" evidence="1">
    <location>
        <begin position="323"/>
        <end position="337"/>
    </location>
</feature>
<feature type="compositionally biased region" description="Basic and acidic residues" evidence="1">
    <location>
        <begin position="638"/>
        <end position="647"/>
    </location>
</feature>
<feature type="compositionally biased region" description="Basic and acidic residues" evidence="1">
    <location>
        <begin position="105"/>
        <end position="114"/>
    </location>
</feature>
<name>A0A7I8VCQ1_9ANNE</name>
<feature type="compositionally biased region" description="Basic and acidic residues" evidence="1">
    <location>
        <begin position="309"/>
        <end position="322"/>
    </location>
</feature>
<dbReference type="EMBL" id="CAJFCJ010000003">
    <property type="protein sequence ID" value="CAD5113417.1"/>
    <property type="molecule type" value="Genomic_DNA"/>
</dbReference>
<feature type="compositionally biased region" description="Basic and acidic residues" evidence="1">
    <location>
        <begin position="438"/>
        <end position="460"/>
    </location>
</feature>
<dbReference type="Proteomes" id="UP000549394">
    <property type="component" value="Unassembled WGS sequence"/>
</dbReference>
<protein>
    <submittedName>
        <fullName evidence="2">DgyrCDS2587</fullName>
    </submittedName>
</protein>
<feature type="region of interest" description="Disordered" evidence="1">
    <location>
        <begin position="210"/>
        <end position="233"/>
    </location>
</feature>
<feature type="region of interest" description="Disordered" evidence="1">
    <location>
        <begin position="81"/>
        <end position="167"/>
    </location>
</feature>
<feature type="compositionally biased region" description="Low complexity" evidence="1">
    <location>
        <begin position="651"/>
        <end position="669"/>
    </location>
</feature>
<comment type="caution">
    <text evidence="2">The sequence shown here is derived from an EMBL/GenBank/DDBJ whole genome shotgun (WGS) entry which is preliminary data.</text>
</comment>
<feature type="compositionally biased region" description="Basic and acidic residues" evidence="1">
    <location>
        <begin position="377"/>
        <end position="388"/>
    </location>
</feature>
<gene>
    <name evidence="2" type="ORF">DGYR_LOCUS2414</name>
</gene>
<evidence type="ECO:0000256" key="1">
    <source>
        <dbReference type="SAM" id="MobiDB-lite"/>
    </source>
</evidence>
<sequence length="677" mass="77339">MDSKKVAIEEELSYDPNVVNYFYLIEKYGSEARKKMAEARNYRRKETDHVISPGSLIRFKLSKAYKSMEKQEVKAWSKPNVQKVRVKKKRKGEGSISVNDSMTYHSDKSKDTKSKSSSKNGGSLTMKGGSQTNERDGILSPPPGDPNENWDYVRKALPSPEDQDNIPVFRRPIKEPSEGVPVEVKWKKSTNQWSEMVRSYHSRKLISATTKLSSRAPSPTPIYSYPQRKPTPKPLTEQEELQLLLDPNRAEKMQKKEKIVQEERPKIEKNSKYGVLDKWRRGNSIWKQMVRVHQRSRILAATTNPKIKLRQDTRENSVKDYESTGSSKTKTLTQRCSSAPPVPFTFKRIKFNMHPFGRADKNDKEKEKKRPKSALKAAEEVTTERLTEETKVVISKSSLNSKNSVKQSISNYKLSNENHQDNKIPPRVSSRCQSRQSKQTESRKSSRQEQRKISMQERRKSVMSITEENKEKKNKEEDEESNSDATSTESYLSSAARSKSRSTSRLSNTGKSSQLGSKSASISGQSLKSSESKTEKPKKIKLCRFYYKLDKCKCVGSKRTMDALKKKNKKYTGVITVFDCRKPGVDEKWDDVLCPFCDVQPKRLINSWAEDHMQSRPDIAPGREQPLPPQNPKVRFLLESRGSESETIRPSTALSQTKSKTTAKSSISSGIRVQNNR</sequence>
<reference evidence="2 3" key="1">
    <citation type="submission" date="2020-08" db="EMBL/GenBank/DDBJ databases">
        <authorList>
            <person name="Hejnol A."/>
        </authorList>
    </citation>
    <scope>NUCLEOTIDE SEQUENCE [LARGE SCALE GENOMIC DNA]</scope>
</reference>
<organism evidence="2 3">
    <name type="scientific">Dimorphilus gyrociliatus</name>
    <dbReference type="NCBI Taxonomy" id="2664684"/>
    <lineage>
        <taxon>Eukaryota</taxon>
        <taxon>Metazoa</taxon>
        <taxon>Spiralia</taxon>
        <taxon>Lophotrochozoa</taxon>
        <taxon>Annelida</taxon>
        <taxon>Polychaeta</taxon>
        <taxon>Polychaeta incertae sedis</taxon>
        <taxon>Dinophilidae</taxon>
        <taxon>Dimorphilus</taxon>
    </lineage>
</organism>
<feature type="region of interest" description="Disordered" evidence="1">
    <location>
        <begin position="304"/>
        <end position="339"/>
    </location>
</feature>
<feature type="region of interest" description="Disordered" evidence="1">
    <location>
        <begin position="353"/>
        <end position="388"/>
    </location>
</feature>
<feature type="compositionally biased region" description="Polar residues" evidence="1">
    <location>
        <begin position="120"/>
        <end position="132"/>
    </location>
</feature>